<comment type="caution">
    <text evidence="6">The sequence shown here is derived from an EMBL/GenBank/DDBJ whole genome shotgun (WGS) entry which is preliminary data.</text>
</comment>
<accession>A0ABT1SJ01</accession>
<dbReference type="InterPro" id="IPR029066">
    <property type="entry name" value="PLP-binding_barrel"/>
</dbReference>
<reference evidence="6 7" key="1">
    <citation type="submission" date="2022-06" db="EMBL/GenBank/DDBJ databases">
        <title>Isolation of gut microbiota from human fecal samples.</title>
        <authorList>
            <person name="Pamer E.G."/>
            <person name="Barat B."/>
            <person name="Waligurski E."/>
            <person name="Medina S."/>
            <person name="Paddock L."/>
            <person name="Mostad J."/>
        </authorList>
    </citation>
    <scope>NUCLEOTIDE SEQUENCE [LARGE SCALE GENOMIC DNA]</scope>
    <source>
        <strain evidence="6 7">DFI.6.1</strain>
    </source>
</reference>
<feature type="active site" description="Proton acceptor; specific for D-alanine" evidence="4">
    <location>
        <position position="41"/>
    </location>
</feature>
<dbReference type="Gene3D" id="3.20.20.10">
    <property type="entry name" value="Alanine racemase"/>
    <property type="match status" value="1"/>
</dbReference>
<dbReference type="InterPro" id="IPR000821">
    <property type="entry name" value="Ala_racemase"/>
</dbReference>
<feature type="domain" description="Alanine racemase C-terminal" evidence="5">
    <location>
        <begin position="256"/>
        <end position="384"/>
    </location>
</feature>
<sequence>MKMLEDTSRAWVLVHLDALRHNVEEVRRLLPEKTNLIVVVKANMYGLGAVRCVKEFQKMGIDFFAVSSIDEALQLRENGIYDDILILGYTPPVHFHYLIEYDLIQTLLSYEYAVELDAYAKTQNAYVRCNAKADTGMGRVGVRCVENDYHIEELIKMYQLANLKVEGMFSHFSVSDEVEDEKQILYTNQQIKQFEQVEQDLRNAGIDPGYLHLQNSLGIINYPQLCYDFARPGIILCGVSSDENMPMRQQIDLWPVLELKANVSRVKEVPAHASISYGRNFETDKPSRIATVSIGYADGYSRNLNGLARVLIHGEYAPVVGNICMDQCMIDVTHIPDVKEGDVVTLVGKDGDRALSLDEMSHHLKTINNATLCLFSARLPRIYVK</sequence>
<feature type="active site" description="Proton acceptor; specific for L-alanine" evidence="4">
    <location>
        <position position="277"/>
    </location>
</feature>
<protein>
    <recommendedName>
        <fullName evidence="4">Alanine racemase</fullName>
        <ecNumber evidence="4">5.1.1.1</ecNumber>
    </recommendedName>
</protein>
<dbReference type="Pfam" id="PF00842">
    <property type="entry name" value="Ala_racemase_C"/>
    <property type="match status" value="1"/>
</dbReference>
<organism evidence="6 7">
    <name type="scientific">Massilicoli timonensis</name>
    <dbReference type="NCBI Taxonomy" id="2015901"/>
    <lineage>
        <taxon>Bacteria</taxon>
        <taxon>Bacillati</taxon>
        <taxon>Bacillota</taxon>
        <taxon>Erysipelotrichia</taxon>
        <taxon>Erysipelotrichales</taxon>
        <taxon>Erysipelotrichaceae</taxon>
        <taxon>Massilicoli</taxon>
    </lineage>
</organism>
<dbReference type="GO" id="GO:0008784">
    <property type="term" value="F:alanine racemase activity"/>
    <property type="evidence" value="ECO:0007669"/>
    <property type="project" value="UniProtKB-EC"/>
</dbReference>
<feature type="modified residue" description="N6-(pyridoxal phosphate)lysine" evidence="4">
    <location>
        <position position="41"/>
    </location>
</feature>
<dbReference type="Proteomes" id="UP001524435">
    <property type="component" value="Unassembled WGS sequence"/>
</dbReference>
<dbReference type="InterPro" id="IPR009006">
    <property type="entry name" value="Ala_racemase/Decarboxylase_C"/>
</dbReference>
<dbReference type="NCBIfam" id="TIGR00492">
    <property type="entry name" value="alr"/>
    <property type="match status" value="1"/>
</dbReference>
<comment type="catalytic activity">
    <reaction evidence="4">
        <text>L-alanine = D-alanine</text>
        <dbReference type="Rhea" id="RHEA:20249"/>
        <dbReference type="ChEBI" id="CHEBI:57416"/>
        <dbReference type="ChEBI" id="CHEBI:57972"/>
        <dbReference type="EC" id="5.1.1.1"/>
    </reaction>
</comment>
<dbReference type="SUPFAM" id="SSF51419">
    <property type="entry name" value="PLP-binding barrel"/>
    <property type="match status" value="1"/>
</dbReference>
<dbReference type="EC" id="5.1.1.1" evidence="4"/>
<gene>
    <name evidence="6" type="primary">alr</name>
    <name evidence="6" type="ORF">NE663_02350</name>
</gene>
<proteinExistence type="inferred from homology"/>
<comment type="function">
    <text evidence="4">Catalyzes the interconversion of L-alanine and D-alanine. May also act on other amino acids.</text>
</comment>
<comment type="similarity">
    <text evidence="4">Belongs to the alanine racemase family.</text>
</comment>
<dbReference type="SMART" id="SM01005">
    <property type="entry name" value="Ala_racemase_C"/>
    <property type="match status" value="1"/>
</dbReference>
<evidence type="ECO:0000256" key="4">
    <source>
        <dbReference type="HAMAP-Rule" id="MF_01201"/>
    </source>
</evidence>
<dbReference type="HAMAP" id="MF_01201">
    <property type="entry name" value="Ala_racemase"/>
    <property type="match status" value="1"/>
</dbReference>
<feature type="binding site" evidence="4">
    <location>
        <position position="139"/>
    </location>
    <ligand>
        <name>substrate</name>
    </ligand>
</feature>
<dbReference type="PRINTS" id="PR00992">
    <property type="entry name" value="ALARACEMASE"/>
</dbReference>
<evidence type="ECO:0000313" key="6">
    <source>
        <dbReference type="EMBL" id="MCQ5121102.1"/>
    </source>
</evidence>
<evidence type="ECO:0000256" key="1">
    <source>
        <dbReference type="ARBA" id="ARBA00001933"/>
    </source>
</evidence>
<dbReference type="Gene3D" id="2.40.37.10">
    <property type="entry name" value="Lyase, Ornithine Decarboxylase, Chain A, domain 1"/>
    <property type="match status" value="1"/>
</dbReference>
<evidence type="ECO:0000256" key="3">
    <source>
        <dbReference type="ARBA" id="ARBA00023235"/>
    </source>
</evidence>
<comment type="cofactor">
    <cofactor evidence="1 4">
        <name>pyridoxal 5'-phosphate</name>
        <dbReference type="ChEBI" id="CHEBI:597326"/>
    </cofactor>
</comment>
<name>A0ABT1SJ01_9FIRM</name>
<comment type="pathway">
    <text evidence="4">Amino-acid biosynthesis; D-alanine biosynthesis; D-alanine from L-alanine: step 1/1.</text>
</comment>
<keyword evidence="7" id="KW-1185">Reference proteome</keyword>
<dbReference type="EMBL" id="JANGCH010000002">
    <property type="protein sequence ID" value="MCQ5121102.1"/>
    <property type="molecule type" value="Genomic_DNA"/>
</dbReference>
<dbReference type="RefSeq" id="WP_256197367.1">
    <property type="nucleotide sequence ID" value="NZ_CANTYB010000103.1"/>
</dbReference>
<evidence type="ECO:0000256" key="2">
    <source>
        <dbReference type="ARBA" id="ARBA00022898"/>
    </source>
</evidence>
<dbReference type="PANTHER" id="PTHR30511">
    <property type="entry name" value="ALANINE RACEMASE"/>
    <property type="match status" value="1"/>
</dbReference>
<keyword evidence="2 4" id="KW-0663">Pyridoxal phosphate</keyword>
<keyword evidence="3 4" id="KW-0413">Isomerase</keyword>
<feature type="binding site" evidence="4">
    <location>
        <position position="325"/>
    </location>
    <ligand>
        <name>substrate</name>
    </ligand>
</feature>
<dbReference type="InterPro" id="IPR011079">
    <property type="entry name" value="Ala_racemase_C"/>
</dbReference>
<evidence type="ECO:0000313" key="7">
    <source>
        <dbReference type="Proteomes" id="UP001524435"/>
    </source>
</evidence>
<dbReference type="SUPFAM" id="SSF50621">
    <property type="entry name" value="Alanine racemase C-terminal domain-like"/>
    <property type="match status" value="1"/>
</dbReference>
<dbReference type="PANTHER" id="PTHR30511:SF0">
    <property type="entry name" value="ALANINE RACEMASE, CATABOLIC-RELATED"/>
    <property type="match status" value="1"/>
</dbReference>
<dbReference type="InterPro" id="IPR001608">
    <property type="entry name" value="Ala_racemase_N"/>
</dbReference>
<dbReference type="Pfam" id="PF01168">
    <property type="entry name" value="Ala_racemase_N"/>
    <property type="match status" value="1"/>
</dbReference>
<evidence type="ECO:0000259" key="5">
    <source>
        <dbReference type="SMART" id="SM01005"/>
    </source>
</evidence>